<dbReference type="RefSeq" id="WP_205187997.1">
    <property type="nucleotide sequence ID" value="NZ_JAFBFC010000005.1"/>
</dbReference>
<accession>A0ABS2QYB7</accession>
<keyword evidence="1" id="KW-0732">Signal</keyword>
<feature type="chain" id="PRO_5045127228" evidence="1">
    <location>
        <begin position="24"/>
        <end position="466"/>
    </location>
</feature>
<evidence type="ECO:0000313" key="3">
    <source>
        <dbReference type="EMBL" id="MBM7703972.1"/>
    </source>
</evidence>
<dbReference type="EMBL" id="JAFBFC010000005">
    <property type="protein sequence ID" value="MBM7703972.1"/>
    <property type="molecule type" value="Genomic_DNA"/>
</dbReference>
<gene>
    <name evidence="3" type="ORF">JOC83_002822</name>
</gene>
<dbReference type="Pfam" id="PF08486">
    <property type="entry name" value="SpoIID"/>
    <property type="match status" value="1"/>
</dbReference>
<dbReference type="PANTHER" id="PTHR30032">
    <property type="entry name" value="N-ACETYLMURAMOYL-L-ALANINE AMIDASE-RELATED"/>
    <property type="match status" value="1"/>
</dbReference>
<dbReference type="PANTHER" id="PTHR30032:SF4">
    <property type="entry name" value="AMIDASE ENHANCER"/>
    <property type="match status" value="1"/>
</dbReference>
<comment type="caution">
    <text evidence="3">The sequence shown here is derived from an EMBL/GenBank/DDBJ whole genome shotgun (WGS) entry which is preliminary data.</text>
</comment>
<dbReference type="NCBIfam" id="TIGR02669">
    <property type="entry name" value="SpoIID_LytB"/>
    <property type="match status" value="1"/>
</dbReference>
<keyword evidence="4" id="KW-1185">Reference proteome</keyword>
<dbReference type="InterPro" id="IPR051922">
    <property type="entry name" value="Bact_Sporulation_Assoc"/>
</dbReference>
<organism evidence="3 4">
    <name type="scientific">Priestia iocasae</name>
    <dbReference type="NCBI Taxonomy" id="2291674"/>
    <lineage>
        <taxon>Bacteria</taxon>
        <taxon>Bacillati</taxon>
        <taxon>Bacillota</taxon>
        <taxon>Bacilli</taxon>
        <taxon>Bacillales</taxon>
        <taxon>Bacillaceae</taxon>
        <taxon>Priestia</taxon>
    </lineage>
</organism>
<evidence type="ECO:0000313" key="4">
    <source>
        <dbReference type="Proteomes" id="UP000809829"/>
    </source>
</evidence>
<feature type="domain" description="Sporulation stage II protein D amidase enhancer LytB N-terminal" evidence="2">
    <location>
        <begin position="136"/>
        <end position="224"/>
    </location>
</feature>
<reference evidence="3 4" key="1">
    <citation type="submission" date="2021-01" db="EMBL/GenBank/DDBJ databases">
        <title>Genomic Encyclopedia of Type Strains, Phase IV (KMG-IV): sequencing the most valuable type-strain genomes for metagenomic binning, comparative biology and taxonomic classification.</title>
        <authorList>
            <person name="Goeker M."/>
        </authorList>
    </citation>
    <scope>NUCLEOTIDE SEQUENCE [LARGE SCALE GENOMIC DNA]</scope>
    <source>
        <strain evidence="3 4">DSM 104297</strain>
    </source>
</reference>
<name>A0ABS2QYB7_9BACI</name>
<dbReference type="InterPro" id="IPR013693">
    <property type="entry name" value="SpoIID/LytB_N"/>
</dbReference>
<protein>
    <submittedName>
        <fullName evidence="3">Stage II sporulation protein D</fullName>
    </submittedName>
</protein>
<dbReference type="Proteomes" id="UP000809829">
    <property type="component" value="Unassembled WGS sequence"/>
</dbReference>
<evidence type="ECO:0000256" key="1">
    <source>
        <dbReference type="SAM" id="SignalP"/>
    </source>
</evidence>
<evidence type="ECO:0000259" key="2">
    <source>
        <dbReference type="Pfam" id="PF08486"/>
    </source>
</evidence>
<sequence length="466" mass="51378">MKKIWMICLTISCFFVFPHLSLAGATPITYENEVNVRLLTNSTFTTAVNGQYTLMNLDTNAPVSLGTNKSVRLESKSGQVIVTVGTQAIASTKGFMLHETVQQDTNELTLTGMHANAKVSNNTMTVRGSLTIKPSESTLLVINTLDMQNYLKGVVPYEMSNYFPIEALKAQAIVARSYAHVDLKGKPYIEMTEQSQVYKGKEDPTAHNRTTEAVEGTKDVYLTYKGNPIKTLFYSSSGGRTENSEDVWGGTALPYMRSVDDPYDRHDKNTHYNWNRTLSHSQLADRLKLSSSELVIGLQINNRTTGGNTKEMNAVIFNRLTKTTSQRALLGTDVRYPDAYRKFFRTIENGVERSLPSSRFSVKASTSNAIMTGNGTVERSDHLVGYKIQQADGTVTTVNDANVKVKTKDSSILVPSSPVSFTFTGSGNGHGAGMSQWGAYGMAEAGYKYDAILKHYYTGTEVKKVN</sequence>
<proteinExistence type="predicted"/>
<feature type="signal peptide" evidence="1">
    <location>
        <begin position="1"/>
        <end position="23"/>
    </location>
</feature>
<dbReference type="InterPro" id="IPR013486">
    <property type="entry name" value="SpoIID/LytB"/>
</dbReference>